<keyword evidence="2" id="KW-1185">Reference proteome</keyword>
<organism evidence="1 2">
    <name type="scientific">Carya illinoinensis</name>
    <name type="common">Pecan</name>
    <dbReference type="NCBI Taxonomy" id="32201"/>
    <lineage>
        <taxon>Eukaryota</taxon>
        <taxon>Viridiplantae</taxon>
        <taxon>Streptophyta</taxon>
        <taxon>Embryophyta</taxon>
        <taxon>Tracheophyta</taxon>
        <taxon>Spermatophyta</taxon>
        <taxon>Magnoliopsida</taxon>
        <taxon>eudicotyledons</taxon>
        <taxon>Gunneridae</taxon>
        <taxon>Pentapetalae</taxon>
        <taxon>rosids</taxon>
        <taxon>fabids</taxon>
        <taxon>Fagales</taxon>
        <taxon>Juglandaceae</taxon>
        <taxon>Carya</taxon>
    </lineage>
</organism>
<sequence>MAVPSPKFQVLPSLSSTQRLNPDCTTVFLLLFLPAKNPTAPSFQQLF</sequence>
<evidence type="ECO:0000313" key="2">
    <source>
        <dbReference type="Proteomes" id="UP000811609"/>
    </source>
</evidence>
<accession>A0A8T1QHI8</accession>
<reference evidence="1" key="1">
    <citation type="submission" date="2020-12" db="EMBL/GenBank/DDBJ databases">
        <title>WGS assembly of Carya illinoinensis cv. Pawnee.</title>
        <authorList>
            <person name="Platts A."/>
            <person name="Shu S."/>
            <person name="Wright S."/>
            <person name="Barry K."/>
            <person name="Edger P."/>
            <person name="Pires J.C."/>
            <person name="Schmutz J."/>
        </authorList>
    </citation>
    <scope>NUCLEOTIDE SEQUENCE</scope>
    <source>
        <tissue evidence="1">Leaf</tissue>
    </source>
</reference>
<comment type="caution">
    <text evidence="1">The sequence shown here is derived from an EMBL/GenBank/DDBJ whole genome shotgun (WGS) entry which is preliminary data.</text>
</comment>
<gene>
    <name evidence="1" type="ORF">CIPAW_05G098700</name>
</gene>
<proteinExistence type="predicted"/>
<dbReference type="Proteomes" id="UP000811609">
    <property type="component" value="Chromosome 5"/>
</dbReference>
<name>A0A8T1QHI8_CARIL</name>
<dbReference type="EMBL" id="CM031813">
    <property type="protein sequence ID" value="KAG6653761.1"/>
    <property type="molecule type" value="Genomic_DNA"/>
</dbReference>
<evidence type="ECO:0000313" key="1">
    <source>
        <dbReference type="EMBL" id="KAG6653761.1"/>
    </source>
</evidence>
<protein>
    <submittedName>
        <fullName evidence="1">Uncharacterized protein</fullName>
    </submittedName>
</protein>
<dbReference type="AlphaFoldDB" id="A0A8T1QHI8"/>